<dbReference type="InterPro" id="IPR011711">
    <property type="entry name" value="GntR_C"/>
</dbReference>
<evidence type="ECO:0000259" key="5">
    <source>
        <dbReference type="PROSITE" id="PS50949"/>
    </source>
</evidence>
<dbReference type="InterPro" id="IPR036390">
    <property type="entry name" value="WH_DNA-bd_sf"/>
</dbReference>
<dbReference type="Gene3D" id="1.10.10.10">
    <property type="entry name" value="Winged helix-like DNA-binding domain superfamily/Winged helix DNA-binding domain"/>
    <property type="match status" value="1"/>
</dbReference>
<dbReference type="GO" id="GO:0003700">
    <property type="term" value="F:DNA-binding transcription factor activity"/>
    <property type="evidence" value="ECO:0007669"/>
    <property type="project" value="InterPro"/>
</dbReference>
<evidence type="ECO:0000256" key="2">
    <source>
        <dbReference type="ARBA" id="ARBA00023125"/>
    </source>
</evidence>
<name>A0A1J7BI87_9ACTN</name>
<keyword evidence="2" id="KW-0238">DNA-binding</keyword>
<protein>
    <submittedName>
        <fullName evidence="6">GntR family transcriptional regulator</fullName>
    </submittedName>
</protein>
<evidence type="ECO:0000256" key="3">
    <source>
        <dbReference type="ARBA" id="ARBA00023163"/>
    </source>
</evidence>
<dbReference type="InterPro" id="IPR000524">
    <property type="entry name" value="Tscrpt_reg_HTH_GntR"/>
</dbReference>
<dbReference type="Proteomes" id="UP000243342">
    <property type="component" value="Unassembled WGS sequence"/>
</dbReference>
<evidence type="ECO:0000313" key="7">
    <source>
        <dbReference type="Proteomes" id="UP000243342"/>
    </source>
</evidence>
<evidence type="ECO:0000313" key="6">
    <source>
        <dbReference type="EMBL" id="OIV38301.1"/>
    </source>
</evidence>
<reference evidence="6 7" key="1">
    <citation type="submission" date="2016-10" db="EMBL/GenBank/DDBJ databases">
        <title>Genome sequence of Streptomyces gilvigriseus MUSC 26.</title>
        <authorList>
            <person name="Lee L.-H."/>
            <person name="Ser H.-L."/>
        </authorList>
    </citation>
    <scope>NUCLEOTIDE SEQUENCE [LARGE SCALE GENOMIC DNA]</scope>
    <source>
        <strain evidence="6 7">MUSC 26</strain>
    </source>
</reference>
<sequence>MTQRDGRAQGMHAQVVEALGARIVADPEQGLDPRDLGAEFGVSLTVIREALRVLSAKGLVAARQRRGTFVRPRAEWNLLDADVVRWRMAGGEGSALLGDLAEMRALVEPSAARLAAERRTDADLEALEEALAAMASAKQPDGAAAADAEFHRALQAATGNEMLARLHSLLEPALRARDTLVHSSSGGEDDPVPGHRAVLDAVRARDADAAARAMAELLAHAEHDARQAAHGTAPGSSPGAAHTTAPGAGHPAR</sequence>
<dbReference type="PROSITE" id="PS50949">
    <property type="entry name" value="HTH_GNTR"/>
    <property type="match status" value="1"/>
</dbReference>
<dbReference type="PANTHER" id="PTHR43537">
    <property type="entry name" value="TRANSCRIPTIONAL REGULATOR, GNTR FAMILY"/>
    <property type="match status" value="1"/>
</dbReference>
<dbReference type="SUPFAM" id="SSF48008">
    <property type="entry name" value="GntR ligand-binding domain-like"/>
    <property type="match status" value="1"/>
</dbReference>
<feature type="region of interest" description="Disordered" evidence="4">
    <location>
        <begin position="223"/>
        <end position="253"/>
    </location>
</feature>
<dbReference type="STRING" id="1428644.BIV57_06450"/>
<feature type="domain" description="HTH gntR-type" evidence="5">
    <location>
        <begin position="5"/>
        <end position="73"/>
    </location>
</feature>
<keyword evidence="7" id="KW-1185">Reference proteome</keyword>
<evidence type="ECO:0000256" key="1">
    <source>
        <dbReference type="ARBA" id="ARBA00023015"/>
    </source>
</evidence>
<dbReference type="GO" id="GO:0003677">
    <property type="term" value="F:DNA binding"/>
    <property type="evidence" value="ECO:0007669"/>
    <property type="project" value="UniProtKB-KW"/>
</dbReference>
<dbReference type="InterPro" id="IPR036388">
    <property type="entry name" value="WH-like_DNA-bd_sf"/>
</dbReference>
<dbReference type="PANTHER" id="PTHR43537:SF44">
    <property type="entry name" value="GNTR FAMILY REGULATORY PROTEIN"/>
    <property type="match status" value="1"/>
</dbReference>
<dbReference type="Gene3D" id="1.20.120.530">
    <property type="entry name" value="GntR ligand-binding domain-like"/>
    <property type="match status" value="1"/>
</dbReference>
<dbReference type="InterPro" id="IPR008920">
    <property type="entry name" value="TF_FadR/GntR_C"/>
</dbReference>
<dbReference type="SUPFAM" id="SSF46785">
    <property type="entry name" value="Winged helix' DNA-binding domain"/>
    <property type="match status" value="1"/>
</dbReference>
<keyword evidence="1" id="KW-0805">Transcription regulation</keyword>
<dbReference type="Pfam" id="PF00392">
    <property type="entry name" value="GntR"/>
    <property type="match status" value="1"/>
</dbReference>
<dbReference type="Pfam" id="PF07729">
    <property type="entry name" value="FCD"/>
    <property type="match status" value="1"/>
</dbReference>
<dbReference type="CDD" id="cd07377">
    <property type="entry name" value="WHTH_GntR"/>
    <property type="match status" value="1"/>
</dbReference>
<organism evidence="6 7">
    <name type="scientific">Mangrovactinospora gilvigrisea</name>
    <dbReference type="NCBI Taxonomy" id="1428644"/>
    <lineage>
        <taxon>Bacteria</taxon>
        <taxon>Bacillati</taxon>
        <taxon>Actinomycetota</taxon>
        <taxon>Actinomycetes</taxon>
        <taxon>Kitasatosporales</taxon>
        <taxon>Streptomycetaceae</taxon>
        <taxon>Mangrovactinospora</taxon>
    </lineage>
</organism>
<evidence type="ECO:0000256" key="4">
    <source>
        <dbReference type="SAM" id="MobiDB-lite"/>
    </source>
</evidence>
<feature type="compositionally biased region" description="Low complexity" evidence="4">
    <location>
        <begin position="238"/>
        <end position="253"/>
    </location>
</feature>
<keyword evidence="3" id="KW-0804">Transcription</keyword>
<dbReference type="AlphaFoldDB" id="A0A1J7BI87"/>
<proteinExistence type="predicted"/>
<dbReference type="EMBL" id="MLCF01000025">
    <property type="protein sequence ID" value="OIV38301.1"/>
    <property type="molecule type" value="Genomic_DNA"/>
</dbReference>
<dbReference type="SMART" id="SM00345">
    <property type="entry name" value="HTH_GNTR"/>
    <property type="match status" value="1"/>
</dbReference>
<gene>
    <name evidence="6" type="ORF">BIV57_06450</name>
</gene>
<comment type="caution">
    <text evidence="6">The sequence shown here is derived from an EMBL/GenBank/DDBJ whole genome shotgun (WGS) entry which is preliminary data.</text>
</comment>
<accession>A0A1J7BI87</accession>
<dbReference type="SMART" id="SM00895">
    <property type="entry name" value="FCD"/>
    <property type="match status" value="1"/>
</dbReference>